<dbReference type="EMBL" id="CP115668">
    <property type="protein sequence ID" value="WCC81233.1"/>
    <property type="molecule type" value="Genomic_DNA"/>
</dbReference>
<dbReference type="RefSeq" id="WP_271419410.1">
    <property type="nucleotide sequence ID" value="NZ_CP115668.1"/>
</dbReference>
<organism evidence="1 2">
    <name type="scientific">Cutibacterium equinum</name>
    <dbReference type="NCBI Taxonomy" id="3016342"/>
    <lineage>
        <taxon>Bacteria</taxon>
        <taxon>Bacillati</taxon>
        <taxon>Actinomycetota</taxon>
        <taxon>Actinomycetes</taxon>
        <taxon>Propionibacteriales</taxon>
        <taxon>Propionibacteriaceae</taxon>
        <taxon>Cutibacterium</taxon>
    </lineage>
</organism>
<proteinExistence type="predicted"/>
<keyword evidence="2" id="KW-1185">Reference proteome</keyword>
<gene>
    <name evidence="1" type="ORF">O6R08_03865</name>
</gene>
<evidence type="ECO:0000313" key="1">
    <source>
        <dbReference type="EMBL" id="WCC81233.1"/>
    </source>
</evidence>
<accession>A0ABY7R1R9</accession>
<evidence type="ECO:0000313" key="2">
    <source>
        <dbReference type="Proteomes" id="UP001212097"/>
    </source>
</evidence>
<dbReference type="Proteomes" id="UP001212097">
    <property type="component" value="Chromosome"/>
</dbReference>
<sequence length="75" mass="8110">MLPRPAGSGVGIKNEMADVACREVVRRRQAGLPGTDHDRIKDLHVSVNAALVASISWTHCGCPAMTVHRSTPHDR</sequence>
<reference evidence="1 2" key="1">
    <citation type="submission" date="2023-01" db="EMBL/GenBank/DDBJ databases">
        <authorList>
            <person name="Lee S.H."/>
            <person name="Jung H.S."/>
            <person name="Yun J.U."/>
        </authorList>
    </citation>
    <scope>NUCLEOTIDE SEQUENCE [LARGE SCALE GENOMIC DNA]</scope>
    <source>
        <strain evidence="1 2">CBA3108</strain>
    </source>
</reference>
<reference evidence="1 2" key="2">
    <citation type="submission" date="2023-06" db="EMBL/GenBank/DDBJ databases">
        <title>The Gram-positive Non-spore-bearing Anaerobic Bacilli of Human Feces.</title>
        <authorList>
            <person name="Eggerth A.H."/>
        </authorList>
    </citation>
    <scope>NUCLEOTIDE SEQUENCE [LARGE SCALE GENOMIC DNA]</scope>
    <source>
        <strain evidence="1 2">CBA3108</strain>
    </source>
</reference>
<protein>
    <submittedName>
        <fullName evidence="1">Uncharacterized protein</fullName>
    </submittedName>
</protein>
<name>A0ABY7R1R9_9ACTN</name>